<accession>W4Q6X6</accession>
<dbReference type="InterPro" id="IPR037523">
    <property type="entry name" value="VOC_core"/>
</dbReference>
<proteinExistence type="predicted"/>
<dbReference type="Pfam" id="PF00903">
    <property type="entry name" value="Glyoxalase"/>
    <property type="match status" value="1"/>
</dbReference>
<organism evidence="3 4">
    <name type="scientific">Halalkalibacter wakoensis JCM 9140</name>
    <dbReference type="NCBI Taxonomy" id="1236970"/>
    <lineage>
        <taxon>Bacteria</taxon>
        <taxon>Bacillati</taxon>
        <taxon>Bacillota</taxon>
        <taxon>Bacilli</taxon>
        <taxon>Bacillales</taxon>
        <taxon>Bacillaceae</taxon>
        <taxon>Halalkalibacter</taxon>
    </lineage>
</organism>
<dbReference type="GO" id="GO:0004493">
    <property type="term" value="F:methylmalonyl-CoA epimerase activity"/>
    <property type="evidence" value="ECO:0007669"/>
    <property type="project" value="TreeGrafter"/>
</dbReference>
<dbReference type="OrthoDB" id="9796521at2"/>
<dbReference type="PANTHER" id="PTHR43048:SF4">
    <property type="entry name" value="RING-CLEAVING DIOXYGENASE-RELATED"/>
    <property type="match status" value="1"/>
</dbReference>
<dbReference type="Gene3D" id="3.10.180.10">
    <property type="entry name" value="2,3-Dihydroxybiphenyl 1,2-Dioxygenase, domain 1"/>
    <property type="match status" value="1"/>
</dbReference>
<dbReference type="EMBL" id="BAUT01000050">
    <property type="protein sequence ID" value="GAE27418.1"/>
    <property type="molecule type" value="Genomic_DNA"/>
</dbReference>
<name>W4Q6X6_9BACI</name>
<gene>
    <name evidence="3" type="ORF">JCM9140_3565</name>
</gene>
<dbReference type="InterPro" id="IPR004360">
    <property type="entry name" value="Glyas_Fos-R_dOase_dom"/>
</dbReference>
<dbReference type="Proteomes" id="UP000018890">
    <property type="component" value="Unassembled WGS sequence"/>
</dbReference>
<dbReference type="PANTHER" id="PTHR43048">
    <property type="entry name" value="METHYLMALONYL-COA EPIMERASE"/>
    <property type="match status" value="1"/>
</dbReference>
<evidence type="ECO:0000256" key="1">
    <source>
        <dbReference type="ARBA" id="ARBA00022723"/>
    </source>
</evidence>
<dbReference type="InterPro" id="IPR029068">
    <property type="entry name" value="Glyas_Bleomycin-R_OHBP_Dase"/>
</dbReference>
<dbReference type="STRING" id="1236970.JCM9140_3565"/>
<dbReference type="AlphaFoldDB" id="W4Q6X6"/>
<keyword evidence="1" id="KW-0479">Metal-binding</keyword>
<sequence length="129" mass="15184">MKLTHTRILVNNYEECYFFYKDTLSFECTWGTEHTKYAQFQVGQTQLAIFDKQQMLEDLNESNDDERNLPKNEVVLIFAVDDVDETFQSLKSKVLFVSVPHTREDWGIRVAHFRDPNGTLIEINTNIMD</sequence>
<dbReference type="PROSITE" id="PS51819">
    <property type="entry name" value="VOC"/>
    <property type="match status" value="1"/>
</dbReference>
<dbReference type="InterPro" id="IPR051785">
    <property type="entry name" value="MMCE/EMCE_epimerase"/>
</dbReference>
<dbReference type="RefSeq" id="WP_034748650.1">
    <property type="nucleotide sequence ID" value="NZ_BAUT01000050.1"/>
</dbReference>
<keyword evidence="4" id="KW-1185">Reference proteome</keyword>
<comment type="caution">
    <text evidence="3">The sequence shown here is derived from an EMBL/GenBank/DDBJ whole genome shotgun (WGS) entry which is preliminary data.</text>
</comment>
<evidence type="ECO:0000259" key="2">
    <source>
        <dbReference type="PROSITE" id="PS51819"/>
    </source>
</evidence>
<dbReference type="GO" id="GO:0046491">
    <property type="term" value="P:L-methylmalonyl-CoA metabolic process"/>
    <property type="evidence" value="ECO:0007669"/>
    <property type="project" value="TreeGrafter"/>
</dbReference>
<evidence type="ECO:0000313" key="4">
    <source>
        <dbReference type="Proteomes" id="UP000018890"/>
    </source>
</evidence>
<dbReference type="GO" id="GO:0046872">
    <property type="term" value="F:metal ion binding"/>
    <property type="evidence" value="ECO:0007669"/>
    <property type="project" value="UniProtKB-KW"/>
</dbReference>
<feature type="domain" description="VOC" evidence="2">
    <location>
        <begin position="2"/>
        <end position="126"/>
    </location>
</feature>
<reference evidence="3" key="1">
    <citation type="journal article" date="2014" name="Genome Announc.">
        <title>Draft Genome Sequences of Three Alkaliphilic Bacillus Strains, Bacillus wakoensis JCM 9140T, Bacillus akibai JCM 9157T, and Bacillus hemicellulosilyticus JCM 9152T.</title>
        <authorList>
            <person name="Yuki M."/>
            <person name="Oshima K."/>
            <person name="Suda W."/>
            <person name="Oshida Y."/>
            <person name="Kitamura K."/>
            <person name="Iida T."/>
            <person name="Hattori M."/>
            <person name="Ohkuma M."/>
        </authorList>
    </citation>
    <scope>NUCLEOTIDE SEQUENCE [LARGE SCALE GENOMIC DNA]</scope>
    <source>
        <strain evidence="3">JCM 9140</strain>
    </source>
</reference>
<dbReference type="SUPFAM" id="SSF54593">
    <property type="entry name" value="Glyoxalase/Bleomycin resistance protein/Dihydroxybiphenyl dioxygenase"/>
    <property type="match status" value="1"/>
</dbReference>
<evidence type="ECO:0000313" key="3">
    <source>
        <dbReference type="EMBL" id="GAE27418.1"/>
    </source>
</evidence>
<protein>
    <recommendedName>
        <fullName evidence="2">VOC domain-containing protein</fullName>
    </recommendedName>
</protein>